<reference evidence="2" key="1">
    <citation type="submission" date="2022-06" db="EMBL/GenBank/DDBJ databases">
        <authorList>
            <person name="Lu C.-H."/>
        </authorList>
    </citation>
    <scope>NUCLEOTIDE SEQUENCE</scope>
    <source>
        <strain evidence="2">21MJYT02-11</strain>
    </source>
</reference>
<evidence type="ECO:0000313" key="3">
    <source>
        <dbReference type="Proteomes" id="UP001162811"/>
    </source>
</evidence>
<organism evidence="2 3">
    <name type="scientific">Ralstonia soli</name>
    <dbReference type="NCBI Taxonomy" id="2953896"/>
    <lineage>
        <taxon>Bacteria</taxon>
        <taxon>Pseudomonadati</taxon>
        <taxon>Pseudomonadota</taxon>
        <taxon>Betaproteobacteria</taxon>
        <taxon>Burkholderiales</taxon>
        <taxon>Burkholderiaceae</taxon>
        <taxon>Ralstonia</taxon>
    </lineage>
</organism>
<gene>
    <name evidence="2" type="ORF">NG900_19965</name>
</gene>
<accession>A0ABT1APZ9</accession>
<dbReference type="Proteomes" id="UP001162811">
    <property type="component" value="Unassembled WGS sequence"/>
</dbReference>
<comment type="caution">
    <text evidence="2">The sequence shown here is derived from an EMBL/GenBank/DDBJ whole genome shotgun (WGS) entry which is preliminary data.</text>
</comment>
<evidence type="ECO:0000313" key="2">
    <source>
        <dbReference type="EMBL" id="MCO5400483.1"/>
    </source>
</evidence>
<protein>
    <submittedName>
        <fullName evidence="2">Uncharacterized protein</fullName>
    </submittedName>
</protein>
<name>A0ABT1APZ9_9RALS</name>
<feature type="region of interest" description="Disordered" evidence="1">
    <location>
        <begin position="1"/>
        <end position="88"/>
    </location>
</feature>
<keyword evidence="3" id="KW-1185">Reference proteome</keyword>
<evidence type="ECO:0000256" key="1">
    <source>
        <dbReference type="SAM" id="MobiDB-lite"/>
    </source>
</evidence>
<dbReference type="EMBL" id="JAMXHT010000007">
    <property type="protein sequence ID" value="MCO5400483.1"/>
    <property type="molecule type" value="Genomic_DNA"/>
</dbReference>
<sequence>MRDKQQKENQGAEKRHADWEQAESHRKPGDRPANAEVGRPGSTAPIPQNPHDTGRRMRQGEVPPGITRDKLHDPGQQTPDAPPTDNRS</sequence>
<reference evidence="2" key="2">
    <citation type="journal article" date="2023" name="Front. Microbiol.">
        <title>Ralstonia chuxiongensis sp. nov., Ralstonia mojiangensis sp. nov., and Ralstonia soli sp. nov., isolated from tobacco fields, are three novel species in the family Burkholderiaceae.</title>
        <authorList>
            <person name="Lu C.H."/>
            <person name="Zhang Y.Y."/>
            <person name="Jiang N."/>
            <person name="Chen W."/>
            <person name="Shao X."/>
            <person name="Zhao Z.M."/>
            <person name="Lu W.L."/>
            <person name="Hu X."/>
            <person name="Xi Y.X."/>
            <person name="Zou S.Y."/>
            <person name="Wei Q.J."/>
            <person name="Lin Z.L."/>
            <person name="Gong L."/>
            <person name="Gai X.T."/>
            <person name="Zhang L.Q."/>
            <person name="Li J.Y."/>
            <person name="Jin Y."/>
            <person name="Xia Z.Y."/>
        </authorList>
    </citation>
    <scope>NUCLEOTIDE SEQUENCE</scope>
    <source>
        <strain evidence="2">21MJYT02-11</strain>
    </source>
</reference>
<dbReference type="RefSeq" id="WP_252683101.1">
    <property type="nucleotide sequence ID" value="NZ_JAMXHT010000007.1"/>
</dbReference>
<feature type="compositionally biased region" description="Basic and acidic residues" evidence="1">
    <location>
        <begin position="1"/>
        <end position="30"/>
    </location>
</feature>
<proteinExistence type="predicted"/>